<dbReference type="InterPro" id="IPR029063">
    <property type="entry name" value="SAM-dependent_MTases_sf"/>
</dbReference>
<dbReference type="GO" id="GO:0009307">
    <property type="term" value="P:DNA restriction-modification system"/>
    <property type="evidence" value="ECO:0007669"/>
    <property type="project" value="InterPro"/>
</dbReference>
<evidence type="ECO:0000256" key="3">
    <source>
        <dbReference type="ARBA" id="ARBA00022679"/>
    </source>
</evidence>
<dbReference type="GO" id="GO:0032259">
    <property type="term" value="P:methylation"/>
    <property type="evidence" value="ECO:0007669"/>
    <property type="project" value="UniProtKB-KW"/>
</dbReference>
<gene>
    <name evidence="6" type="ORF">V6x_28190</name>
</gene>
<dbReference type="SUPFAM" id="SSF53335">
    <property type="entry name" value="S-adenosyl-L-methionine-dependent methyltransferases"/>
    <property type="match status" value="1"/>
</dbReference>
<evidence type="ECO:0000256" key="2">
    <source>
        <dbReference type="ARBA" id="ARBA00022603"/>
    </source>
</evidence>
<dbReference type="AlphaFoldDB" id="A0A517WCX1"/>
<dbReference type="GO" id="GO:0006298">
    <property type="term" value="P:mismatch repair"/>
    <property type="evidence" value="ECO:0007669"/>
    <property type="project" value="TreeGrafter"/>
</dbReference>
<accession>A0A517WCX1</accession>
<keyword evidence="3 6" id="KW-0808">Transferase</keyword>
<dbReference type="PANTHER" id="PTHR30481">
    <property type="entry name" value="DNA ADENINE METHYLASE"/>
    <property type="match status" value="1"/>
</dbReference>
<reference evidence="6 7" key="1">
    <citation type="submission" date="2019-02" db="EMBL/GenBank/DDBJ databases">
        <title>Deep-cultivation of Planctomycetes and their phenomic and genomic characterization uncovers novel biology.</title>
        <authorList>
            <person name="Wiegand S."/>
            <person name="Jogler M."/>
            <person name="Boedeker C."/>
            <person name="Pinto D."/>
            <person name="Vollmers J."/>
            <person name="Rivas-Marin E."/>
            <person name="Kohn T."/>
            <person name="Peeters S.H."/>
            <person name="Heuer A."/>
            <person name="Rast P."/>
            <person name="Oberbeckmann S."/>
            <person name="Bunk B."/>
            <person name="Jeske O."/>
            <person name="Meyerdierks A."/>
            <person name="Storesund J.E."/>
            <person name="Kallscheuer N."/>
            <person name="Luecker S."/>
            <person name="Lage O.M."/>
            <person name="Pohl T."/>
            <person name="Merkel B.J."/>
            <person name="Hornburger P."/>
            <person name="Mueller R.-W."/>
            <person name="Bruemmer F."/>
            <person name="Labrenz M."/>
            <person name="Spormann A.M."/>
            <person name="Op den Camp H."/>
            <person name="Overmann J."/>
            <person name="Amann R."/>
            <person name="Jetten M.S.M."/>
            <person name="Mascher T."/>
            <person name="Medema M.H."/>
            <person name="Devos D.P."/>
            <person name="Kaster A.-K."/>
            <person name="Ovreas L."/>
            <person name="Rohde M."/>
            <person name="Galperin M.Y."/>
            <person name="Jogler C."/>
        </authorList>
    </citation>
    <scope>NUCLEOTIDE SEQUENCE [LARGE SCALE GENOMIC DNA]</scope>
    <source>
        <strain evidence="6 7">V6</strain>
    </source>
</reference>
<keyword evidence="2 6" id="KW-0489">Methyltransferase</keyword>
<evidence type="ECO:0000256" key="1">
    <source>
        <dbReference type="ARBA" id="ARBA00011900"/>
    </source>
</evidence>
<protein>
    <recommendedName>
        <fullName evidence="1">site-specific DNA-methyltransferase (adenine-specific)</fullName>
        <ecNumber evidence="1">2.1.1.72</ecNumber>
    </recommendedName>
</protein>
<keyword evidence="4" id="KW-0949">S-adenosyl-L-methionine</keyword>
<dbReference type="EMBL" id="CP036347">
    <property type="protein sequence ID" value="QDU03107.1"/>
    <property type="molecule type" value="Genomic_DNA"/>
</dbReference>
<dbReference type="PROSITE" id="PS00092">
    <property type="entry name" value="N6_MTASE"/>
    <property type="match status" value="1"/>
</dbReference>
<evidence type="ECO:0000256" key="4">
    <source>
        <dbReference type="ARBA" id="ARBA00022691"/>
    </source>
</evidence>
<comment type="catalytic activity">
    <reaction evidence="5">
        <text>a 2'-deoxyadenosine in DNA + S-adenosyl-L-methionine = an N(6)-methyl-2'-deoxyadenosine in DNA + S-adenosyl-L-homocysteine + H(+)</text>
        <dbReference type="Rhea" id="RHEA:15197"/>
        <dbReference type="Rhea" id="RHEA-COMP:12418"/>
        <dbReference type="Rhea" id="RHEA-COMP:12419"/>
        <dbReference type="ChEBI" id="CHEBI:15378"/>
        <dbReference type="ChEBI" id="CHEBI:57856"/>
        <dbReference type="ChEBI" id="CHEBI:59789"/>
        <dbReference type="ChEBI" id="CHEBI:90615"/>
        <dbReference type="ChEBI" id="CHEBI:90616"/>
        <dbReference type="EC" id="2.1.1.72"/>
    </reaction>
</comment>
<evidence type="ECO:0000256" key="5">
    <source>
        <dbReference type="ARBA" id="ARBA00047942"/>
    </source>
</evidence>
<dbReference type="RefSeq" id="WP_145040654.1">
    <property type="nucleotide sequence ID" value="NZ_CP036347.1"/>
</dbReference>
<evidence type="ECO:0000313" key="7">
    <source>
        <dbReference type="Proteomes" id="UP000320722"/>
    </source>
</evidence>
<evidence type="ECO:0000313" key="6">
    <source>
        <dbReference type="EMBL" id="QDU03107.1"/>
    </source>
</evidence>
<dbReference type="Pfam" id="PF02086">
    <property type="entry name" value="MethyltransfD12"/>
    <property type="match status" value="1"/>
</dbReference>
<proteinExistence type="predicted"/>
<dbReference type="InterPro" id="IPR002052">
    <property type="entry name" value="DNA_methylase_N6_adenine_CS"/>
</dbReference>
<dbReference type="GO" id="GO:1904047">
    <property type="term" value="F:S-adenosyl-L-methionine binding"/>
    <property type="evidence" value="ECO:0007669"/>
    <property type="project" value="TreeGrafter"/>
</dbReference>
<dbReference type="Proteomes" id="UP000320722">
    <property type="component" value="Chromosome"/>
</dbReference>
<name>A0A517WCX1_9PLAN</name>
<dbReference type="GO" id="GO:0043565">
    <property type="term" value="F:sequence-specific DNA binding"/>
    <property type="evidence" value="ECO:0007669"/>
    <property type="project" value="TreeGrafter"/>
</dbReference>
<sequence length="296" mass="34123">MAMLIKSLAPWFGCKRTLAPQIIPELGIHDAFGDFACGSCALPLAKKICGSQNILNDLHGDLINLARVVASDQWVILYRRLVRTFMHDELFQEAKEQAPGDYYDPAPAVNQVGPEHIDRAYWYFILSWMGMNGFGGTHRHNQSIAARYTANGGSGAKRFDSARRSIEDWHLKLSQYQIRNVDCFELLDRLEDSRKWALYCDPPYFQKGDKYIHDFTELDHNRLAESLRRFKKTRIVLSYYDDPRLEELYPGWTKVKLTMTKFLVNQGMRDQDAGCHKAPEVLMINGESYTQARSLF</sequence>
<organism evidence="6 7">
    <name type="scientific">Gimesia chilikensis</name>
    <dbReference type="NCBI Taxonomy" id="2605989"/>
    <lineage>
        <taxon>Bacteria</taxon>
        <taxon>Pseudomonadati</taxon>
        <taxon>Planctomycetota</taxon>
        <taxon>Planctomycetia</taxon>
        <taxon>Planctomycetales</taxon>
        <taxon>Planctomycetaceae</taxon>
        <taxon>Gimesia</taxon>
    </lineage>
</organism>
<dbReference type="InterPro" id="IPR012327">
    <property type="entry name" value="MeTrfase_D12"/>
</dbReference>
<dbReference type="GO" id="GO:0009007">
    <property type="term" value="F:site-specific DNA-methyltransferase (adenine-specific) activity"/>
    <property type="evidence" value="ECO:0007669"/>
    <property type="project" value="UniProtKB-EC"/>
</dbReference>
<dbReference type="EC" id="2.1.1.72" evidence="1"/>
<dbReference type="Gene3D" id="3.40.50.150">
    <property type="entry name" value="Vaccinia Virus protein VP39"/>
    <property type="match status" value="2"/>
</dbReference>